<evidence type="ECO:0000259" key="7">
    <source>
        <dbReference type="Pfam" id="PF05198"/>
    </source>
</evidence>
<dbReference type="GO" id="GO:0003743">
    <property type="term" value="F:translation initiation factor activity"/>
    <property type="evidence" value="ECO:0007669"/>
    <property type="project" value="UniProtKB-UniRule"/>
</dbReference>
<evidence type="ECO:0000256" key="1">
    <source>
        <dbReference type="ARBA" id="ARBA00005439"/>
    </source>
</evidence>
<comment type="similarity">
    <text evidence="1 4">Belongs to the IF-3 family.</text>
</comment>
<comment type="subunit">
    <text evidence="4">Monomer.</text>
</comment>
<dbReference type="Gene3D" id="3.30.110.10">
    <property type="entry name" value="Translation initiation factor 3 (IF-3), C-terminal domain"/>
    <property type="match status" value="1"/>
</dbReference>
<accession>A0A1G1VSH2</accession>
<dbReference type="Proteomes" id="UP000179233">
    <property type="component" value="Unassembled WGS sequence"/>
</dbReference>
<dbReference type="InterPro" id="IPR036787">
    <property type="entry name" value="T_IF-3_N_sf"/>
</dbReference>
<evidence type="ECO:0000313" key="8">
    <source>
        <dbReference type="EMBL" id="OGY18346.1"/>
    </source>
</evidence>
<comment type="function">
    <text evidence="4">IF-3 binds to the 30S ribosomal subunit and shifts the equilibrium between 70S ribosomes and their 50S and 30S subunits in favor of the free subunits, thus enhancing the availability of 30S subunits on which protein synthesis initiation begins.</text>
</comment>
<dbReference type="InterPro" id="IPR001288">
    <property type="entry name" value="Translation_initiation_fac_3"/>
</dbReference>
<dbReference type="PANTHER" id="PTHR10938">
    <property type="entry name" value="TRANSLATION INITIATION FACTOR IF-3"/>
    <property type="match status" value="1"/>
</dbReference>
<dbReference type="InterPro" id="IPR019814">
    <property type="entry name" value="Translation_initiation_fac_3_N"/>
</dbReference>
<comment type="subcellular location">
    <subcellularLocation>
        <location evidence="4">Cytoplasm</location>
    </subcellularLocation>
</comment>
<protein>
    <recommendedName>
        <fullName evidence="4 5">Translation initiation factor IF-3</fullName>
    </recommendedName>
</protein>
<dbReference type="HAMAP" id="MF_00080">
    <property type="entry name" value="IF_3"/>
    <property type="match status" value="1"/>
</dbReference>
<dbReference type="GO" id="GO:0043022">
    <property type="term" value="F:ribosome binding"/>
    <property type="evidence" value="ECO:0007669"/>
    <property type="project" value="TreeGrafter"/>
</dbReference>
<dbReference type="EMBL" id="MHCJ01000003">
    <property type="protein sequence ID" value="OGY18346.1"/>
    <property type="molecule type" value="Genomic_DNA"/>
</dbReference>
<gene>
    <name evidence="4" type="primary">infC</name>
    <name evidence="8" type="ORF">A2786_02400</name>
</gene>
<reference evidence="8 9" key="1">
    <citation type="journal article" date="2016" name="Nat. Commun.">
        <title>Thousands of microbial genomes shed light on interconnected biogeochemical processes in an aquifer system.</title>
        <authorList>
            <person name="Anantharaman K."/>
            <person name="Brown C.T."/>
            <person name="Hug L.A."/>
            <person name="Sharon I."/>
            <person name="Castelle C.J."/>
            <person name="Probst A.J."/>
            <person name="Thomas B.C."/>
            <person name="Singh A."/>
            <person name="Wilkins M.J."/>
            <person name="Karaoz U."/>
            <person name="Brodie E.L."/>
            <person name="Williams K.H."/>
            <person name="Hubbard S.S."/>
            <person name="Banfield J.F."/>
        </authorList>
    </citation>
    <scope>NUCLEOTIDE SEQUENCE [LARGE SCALE GENOMIC DNA]</scope>
</reference>
<dbReference type="InterPro" id="IPR019815">
    <property type="entry name" value="Translation_initiation_fac_3_C"/>
</dbReference>
<dbReference type="GO" id="GO:0005829">
    <property type="term" value="C:cytosol"/>
    <property type="evidence" value="ECO:0007669"/>
    <property type="project" value="TreeGrafter"/>
</dbReference>
<comment type="caution">
    <text evidence="8">The sequence shown here is derived from an EMBL/GenBank/DDBJ whole genome shotgun (WGS) entry which is preliminary data.</text>
</comment>
<dbReference type="Pfam" id="PF00707">
    <property type="entry name" value="IF3_C"/>
    <property type="match status" value="1"/>
</dbReference>
<keyword evidence="2 4" id="KW-0396">Initiation factor</keyword>
<evidence type="ECO:0000313" key="9">
    <source>
        <dbReference type="Proteomes" id="UP000179233"/>
    </source>
</evidence>
<sequence>MRKALRRIYQLNQYIRAKEVRVVDEEGKQLGVMPISEALKLAQEEGVDLVEVAPKITPPVAKLIDFAKFKYQERRKHQLAKKKGSKGQDLKEIRFTPFIAENDFQIRLKRARAFLEEGNRVNLVVKFVGRQITRKEFGVGLIKRACQSLEDLATMDREPSLKGKLLITTLSPAKKRS</sequence>
<dbReference type="GO" id="GO:0016020">
    <property type="term" value="C:membrane"/>
    <property type="evidence" value="ECO:0007669"/>
    <property type="project" value="TreeGrafter"/>
</dbReference>
<dbReference type="NCBIfam" id="TIGR00168">
    <property type="entry name" value="infC"/>
    <property type="match status" value="1"/>
</dbReference>
<evidence type="ECO:0000259" key="6">
    <source>
        <dbReference type="Pfam" id="PF00707"/>
    </source>
</evidence>
<name>A0A1G1VSH2_9BACT</name>
<dbReference type="GO" id="GO:0032790">
    <property type="term" value="P:ribosome disassembly"/>
    <property type="evidence" value="ECO:0007669"/>
    <property type="project" value="TreeGrafter"/>
</dbReference>
<dbReference type="SUPFAM" id="SSF54364">
    <property type="entry name" value="Translation initiation factor IF3, N-terminal domain"/>
    <property type="match status" value="1"/>
</dbReference>
<evidence type="ECO:0000256" key="4">
    <source>
        <dbReference type="HAMAP-Rule" id="MF_00080"/>
    </source>
</evidence>
<evidence type="ECO:0000256" key="2">
    <source>
        <dbReference type="ARBA" id="ARBA00022540"/>
    </source>
</evidence>
<dbReference type="AlphaFoldDB" id="A0A1G1VSH2"/>
<feature type="domain" description="Translation initiation factor 3 N-terminal" evidence="7">
    <location>
        <begin position="12"/>
        <end position="78"/>
    </location>
</feature>
<evidence type="ECO:0000256" key="5">
    <source>
        <dbReference type="NCBIfam" id="TIGR00168"/>
    </source>
</evidence>
<dbReference type="Gene3D" id="3.10.20.80">
    <property type="entry name" value="Translation initiation factor 3 (IF-3), N-terminal domain"/>
    <property type="match status" value="1"/>
</dbReference>
<organism evidence="8 9">
    <name type="scientific">Candidatus Chisholmbacteria bacterium RIFCSPHIGHO2_01_FULL_52_32</name>
    <dbReference type="NCBI Taxonomy" id="1797591"/>
    <lineage>
        <taxon>Bacteria</taxon>
        <taxon>Candidatus Chisholmiibacteriota</taxon>
    </lineage>
</organism>
<keyword evidence="4" id="KW-0963">Cytoplasm</keyword>
<dbReference type="Pfam" id="PF05198">
    <property type="entry name" value="IF3_N"/>
    <property type="match status" value="1"/>
</dbReference>
<dbReference type="InterPro" id="IPR036788">
    <property type="entry name" value="T_IF-3_C_sf"/>
</dbReference>
<evidence type="ECO:0000256" key="3">
    <source>
        <dbReference type="ARBA" id="ARBA00022917"/>
    </source>
</evidence>
<keyword evidence="3 4" id="KW-0648">Protein biosynthesis</keyword>
<dbReference type="PANTHER" id="PTHR10938:SF0">
    <property type="entry name" value="TRANSLATION INITIATION FACTOR IF-3, MITOCHONDRIAL"/>
    <property type="match status" value="1"/>
</dbReference>
<dbReference type="SUPFAM" id="SSF55200">
    <property type="entry name" value="Translation initiation factor IF3, C-terminal domain"/>
    <property type="match status" value="1"/>
</dbReference>
<feature type="domain" description="Translation initiation factor 3 C-terminal" evidence="6">
    <location>
        <begin position="89"/>
        <end position="172"/>
    </location>
</feature>
<proteinExistence type="inferred from homology"/>